<proteinExistence type="predicted"/>
<accession>A0ABT4CJH2</accession>
<feature type="signal peptide" evidence="1">
    <location>
        <begin position="1"/>
        <end position="17"/>
    </location>
</feature>
<protein>
    <recommendedName>
        <fullName evidence="4">Lipoprotein</fullName>
    </recommendedName>
</protein>
<organism evidence="2 3">
    <name type="scientific">Nocardioides pini</name>
    <dbReference type="NCBI Taxonomy" id="2975053"/>
    <lineage>
        <taxon>Bacteria</taxon>
        <taxon>Bacillati</taxon>
        <taxon>Actinomycetota</taxon>
        <taxon>Actinomycetes</taxon>
        <taxon>Propionibacteriales</taxon>
        <taxon>Nocardioidaceae</taxon>
        <taxon>Nocardioides</taxon>
    </lineage>
</organism>
<reference evidence="2" key="1">
    <citation type="submission" date="2022-08" db="EMBL/GenBank/DDBJ databases">
        <title>Genome sequencing of Nocardioides sp. STR2.</title>
        <authorList>
            <person name="So Y."/>
        </authorList>
    </citation>
    <scope>NUCLEOTIDE SEQUENCE</scope>
    <source>
        <strain evidence="2">STR2</strain>
    </source>
</reference>
<keyword evidence="3" id="KW-1185">Reference proteome</keyword>
<dbReference type="EMBL" id="JAPPUX010000005">
    <property type="protein sequence ID" value="MCY4728037.1"/>
    <property type="molecule type" value="Genomic_DNA"/>
</dbReference>
<evidence type="ECO:0000313" key="2">
    <source>
        <dbReference type="EMBL" id="MCY4728037.1"/>
    </source>
</evidence>
<gene>
    <name evidence="2" type="ORF">NYO98_17270</name>
</gene>
<sequence length="133" mass="14027">MRSVGVAYVVACAAALAACGGAGADAPRDASVEDFCAAKGWMVAEGMDRFLAAGRPSETELVGLVHEWGTELTRVGTPDNMSADARAGFEAFIDRLEGLEAGDIESGSFNWEDGAWEDDEETSFAHYVTNTCP</sequence>
<keyword evidence="1" id="KW-0732">Signal</keyword>
<evidence type="ECO:0000256" key="1">
    <source>
        <dbReference type="SAM" id="SignalP"/>
    </source>
</evidence>
<evidence type="ECO:0000313" key="3">
    <source>
        <dbReference type="Proteomes" id="UP001074726"/>
    </source>
</evidence>
<name>A0ABT4CJH2_9ACTN</name>
<dbReference type="RefSeq" id="WP_268112987.1">
    <property type="nucleotide sequence ID" value="NZ_JAPPUX010000005.1"/>
</dbReference>
<feature type="chain" id="PRO_5045485544" description="Lipoprotein" evidence="1">
    <location>
        <begin position="18"/>
        <end position="133"/>
    </location>
</feature>
<dbReference type="PROSITE" id="PS51257">
    <property type="entry name" value="PROKAR_LIPOPROTEIN"/>
    <property type="match status" value="1"/>
</dbReference>
<comment type="caution">
    <text evidence="2">The sequence shown here is derived from an EMBL/GenBank/DDBJ whole genome shotgun (WGS) entry which is preliminary data.</text>
</comment>
<evidence type="ECO:0008006" key="4">
    <source>
        <dbReference type="Google" id="ProtNLM"/>
    </source>
</evidence>
<dbReference type="Proteomes" id="UP001074726">
    <property type="component" value="Unassembled WGS sequence"/>
</dbReference>